<gene>
    <name evidence="1" type="ORF">TM448A01052_0008</name>
    <name evidence="2" type="ORF">TM448B01192_0010</name>
</gene>
<evidence type="ECO:0000313" key="1">
    <source>
        <dbReference type="EMBL" id="QJA48607.1"/>
    </source>
</evidence>
<proteinExistence type="predicted"/>
<dbReference type="EMBL" id="MT144716">
    <property type="protein sequence ID" value="QJH98103.1"/>
    <property type="molecule type" value="Genomic_DNA"/>
</dbReference>
<name>A0A6H1ZMQ3_9ZZZZ</name>
<dbReference type="AlphaFoldDB" id="A0A6H1ZMQ3"/>
<sequence>MLQALVYKMVLAFREMYLAPLIPIQPVPKKALGIPFHDRELFPLALLLALIPLLVQLVLEAGLLSVAPVPSTIPKQEKVFAFEEAKGVFHAVPKYPIFLFHQAFI</sequence>
<evidence type="ECO:0000313" key="2">
    <source>
        <dbReference type="EMBL" id="QJH98103.1"/>
    </source>
</evidence>
<organism evidence="1">
    <name type="scientific">viral metagenome</name>
    <dbReference type="NCBI Taxonomy" id="1070528"/>
    <lineage>
        <taxon>unclassified sequences</taxon>
        <taxon>metagenomes</taxon>
        <taxon>organismal metagenomes</taxon>
    </lineage>
</organism>
<reference evidence="1" key="1">
    <citation type="submission" date="2020-03" db="EMBL/GenBank/DDBJ databases">
        <title>The deep terrestrial virosphere.</title>
        <authorList>
            <person name="Holmfeldt K."/>
            <person name="Nilsson E."/>
            <person name="Simone D."/>
            <person name="Lopez-Fernandez M."/>
            <person name="Wu X."/>
            <person name="de Brujin I."/>
            <person name="Lundin D."/>
            <person name="Andersson A."/>
            <person name="Bertilsson S."/>
            <person name="Dopson M."/>
        </authorList>
    </citation>
    <scope>NUCLEOTIDE SEQUENCE</scope>
    <source>
        <strain evidence="1">TM448A01052</strain>
        <strain evidence="2">TM448B01192</strain>
    </source>
</reference>
<protein>
    <submittedName>
        <fullName evidence="1">Uncharacterized protein</fullName>
    </submittedName>
</protein>
<accession>A0A6H1ZMQ3</accession>
<dbReference type="EMBL" id="MT144092">
    <property type="protein sequence ID" value="QJA48607.1"/>
    <property type="molecule type" value="Genomic_DNA"/>
</dbReference>